<feature type="compositionally biased region" description="Basic and acidic residues" evidence="1">
    <location>
        <begin position="114"/>
        <end position="129"/>
    </location>
</feature>
<comment type="caution">
    <text evidence="2">The sequence shown here is derived from an EMBL/GenBank/DDBJ whole genome shotgun (WGS) entry which is preliminary data.</text>
</comment>
<evidence type="ECO:0000256" key="1">
    <source>
        <dbReference type="SAM" id="MobiDB-lite"/>
    </source>
</evidence>
<evidence type="ECO:0000313" key="3">
    <source>
        <dbReference type="Proteomes" id="UP000314294"/>
    </source>
</evidence>
<keyword evidence="3" id="KW-1185">Reference proteome</keyword>
<feature type="compositionally biased region" description="Polar residues" evidence="1">
    <location>
        <begin position="141"/>
        <end position="152"/>
    </location>
</feature>
<dbReference type="AlphaFoldDB" id="A0A4Z2H3W2"/>
<evidence type="ECO:0000313" key="2">
    <source>
        <dbReference type="EMBL" id="TNN60538.1"/>
    </source>
</evidence>
<reference evidence="2 3" key="1">
    <citation type="submission" date="2019-03" db="EMBL/GenBank/DDBJ databases">
        <title>First draft genome of Liparis tanakae, snailfish: a comprehensive survey of snailfish specific genes.</title>
        <authorList>
            <person name="Kim W."/>
            <person name="Song I."/>
            <person name="Jeong J.-H."/>
            <person name="Kim D."/>
            <person name="Kim S."/>
            <person name="Ryu S."/>
            <person name="Song J.Y."/>
            <person name="Lee S.K."/>
        </authorList>
    </citation>
    <scope>NUCLEOTIDE SEQUENCE [LARGE SCALE GENOMIC DNA]</scope>
    <source>
        <tissue evidence="2">Muscle</tissue>
    </source>
</reference>
<proteinExistence type="predicted"/>
<organism evidence="2 3">
    <name type="scientific">Liparis tanakae</name>
    <name type="common">Tanaka's snailfish</name>
    <dbReference type="NCBI Taxonomy" id="230148"/>
    <lineage>
        <taxon>Eukaryota</taxon>
        <taxon>Metazoa</taxon>
        <taxon>Chordata</taxon>
        <taxon>Craniata</taxon>
        <taxon>Vertebrata</taxon>
        <taxon>Euteleostomi</taxon>
        <taxon>Actinopterygii</taxon>
        <taxon>Neopterygii</taxon>
        <taxon>Teleostei</taxon>
        <taxon>Neoteleostei</taxon>
        <taxon>Acanthomorphata</taxon>
        <taxon>Eupercaria</taxon>
        <taxon>Perciformes</taxon>
        <taxon>Cottioidei</taxon>
        <taxon>Cottales</taxon>
        <taxon>Liparidae</taxon>
        <taxon>Liparis</taxon>
    </lineage>
</organism>
<feature type="region of interest" description="Disordered" evidence="1">
    <location>
        <begin position="1"/>
        <end position="59"/>
    </location>
</feature>
<name>A0A4Z2H3W2_9TELE</name>
<dbReference type="EMBL" id="SRLO01000332">
    <property type="protein sequence ID" value="TNN60538.1"/>
    <property type="molecule type" value="Genomic_DNA"/>
</dbReference>
<accession>A0A4Z2H3W2</accession>
<feature type="compositionally biased region" description="Low complexity" evidence="1">
    <location>
        <begin position="98"/>
        <end position="113"/>
    </location>
</feature>
<protein>
    <submittedName>
        <fullName evidence="2">Uncharacterized protein</fullName>
    </submittedName>
</protein>
<dbReference type="Proteomes" id="UP000314294">
    <property type="component" value="Unassembled WGS sequence"/>
</dbReference>
<sequence>MEAVEGWRQSSDGGSGGMEALQTKRHVSNHAAASAERSPLSRMEDPGLHHSGTVSRPESAGLVRTVFCEVQLHATLLTQAGIRPPVGARRSSSGREGGSSTSRSISRSLSQGGSHEDEEREGDGGKDIYDSDSGEAELNPNGCSFTAPNLSH</sequence>
<gene>
    <name evidence="2" type="ORF">EYF80_029261</name>
</gene>
<feature type="region of interest" description="Disordered" evidence="1">
    <location>
        <begin position="78"/>
        <end position="152"/>
    </location>
</feature>